<name>A0A7W6GN32_9SPHN</name>
<dbReference type="NCBIfam" id="TIGR01711">
    <property type="entry name" value="gspJ"/>
    <property type="match status" value="1"/>
</dbReference>
<dbReference type="InterPro" id="IPR012902">
    <property type="entry name" value="N_methyl_site"/>
</dbReference>
<evidence type="ECO:0000313" key="11">
    <source>
        <dbReference type="EMBL" id="MBB3981092.1"/>
    </source>
</evidence>
<organism evidence="11 12">
    <name type="scientific">Sphingobium fontiphilum</name>
    <dbReference type="NCBI Taxonomy" id="944425"/>
    <lineage>
        <taxon>Bacteria</taxon>
        <taxon>Pseudomonadati</taxon>
        <taxon>Pseudomonadota</taxon>
        <taxon>Alphaproteobacteria</taxon>
        <taxon>Sphingomonadales</taxon>
        <taxon>Sphingomonadaceae</taxon>
        <taxon>Sphingobium</taxon>
    </lineage>
</organism>
<dbReference type="InterPro" id="IPR010055">
    <property type="entry name" value="T2SS_protein-GspJ"/>
</dbReference>
<dbReference type="GO" id="GO:0015627">
    <property type="term" value="C:type II protein secretion system complex"/>
    <property type="evidence" value="ECO:0007669"/>
    <property type="project" value="InterPro"/>
</dbReference>
<dbReference type="InterPro" id="IPR051621">
    <property type="entry name" value="T2SS_protein_J"/>
</dbReference>
<comment type="caution">
    <text evidence="11">The sequence shown here is derived from an EMBL/GenBank/DDBJ whole genome shotgun (WGS) entry which is preliminary data.</text>
</comment>
<sequence length="254" mass="27234">MMAASACRPAVAARSAEHGFTSLGRSAEHGFTSLGRSAEHGFTSLGRSAEHGFTLIELLVALTIFAMLAGAGVMLLGNGVSAQAQIKARLDDLASIQRTAGAMGADLMLAAPRISRTEAGTLAPAFWAHDGGEELPRMQFVRDGWDNLADAPRPSLQKVEYWVRQGRLERRTYAQVDGAAGGDPATLLDRVDEVTLRFRDARGDWRDEWTPTQPDLLPRAVEMVVTRTGEPAVTLRFLVGPGPQEKLAVEGADG</sequence>
<feature type="transmembrane region" description="Helical" evidence="10">
    <location>
        <begin position="53"/>
        <end position="77"/>
    </location>
</feature>
<keyword evidence="12" id="KW-1185">Reference proteome</keyword>
<reference evidence="11 12" key="1">
    <citation type="submission" date="2020-08" db="EMBL/GenBank/DDBJ databases">
        <title>Genomic Encyclopedia of Type Strains, Phase IV (KMG-IV): sequencing the most valuable type-strain genomes for metagenomic binning, comparative biology and taxonomic classification.</title>
        <authorList>
            <person name="Goeker M."/>
        </authorList>
    </citation>
    <scope>NUCLEOTIDE SEQUENCE [LARGE SCALE GENOMIC DNA]</scope>
    <source>
        <strain evidence="11 12">DSM 29348</strain>
    </source>
</reference>
<comment type="similarity">
    <text evidence="2">Belongs to the GSP J family.</text>
</comment>
<keyword evidence="5" id="KW-0488">Methylation</keyword>
<evidence type="ECO:0000256" key="5">
    <source>
        <dbReference type="ARBA" id="ARBA00022481"/>
    </source>
</evidence>
<dbReference type="NCBIfam" id="TIGR02532">
    <property type="entry name" value="IV_pilin_GFxxxE"/>
    <property type="match status" value="1"/>
</dbReference>
<dbReference type="Pfam" id="PF11612">
    <property type="entry name" value="T2SSJ"/>
    <property type="match status" value="1"/>
</dbReference>
<evidence type="ECO:0000256" key="8">
    <source>
        <dbReference type="ARBA" id="ARBA00022989"/>
    </source>
</evidence>
<dbReference type="Gene3D" id="2.10.70.20">
    <property type="entry name" value="gspk-gspi-gspj complex like domains"/>
    <property type="match status" value="1"/>
</dbReference>
<keyword evidence="7 10" id="KW-0812">Transmembrane</keyword>
<dbReference type="PANTHER" id="PTHR39583">
    <property type="entry name" value="TYPE II SECRETION SYSTEM PROTEIN J-RELATED"/>
    <property type="match status" value="1"/>
</dbReference>
<evidence type="ECO:0000256" key="9">
    <source>
        <dbReference type="ARBA" id="ARBA00023136"/>
    </source>
</evidence>
<comment type="subcellular location">
    <subcellularLocation>
        <location evidence="1">Cell inner membrane</location>
        <topology evidence="1">Single-pass membrane protein</topology>
    </subcellularLocation>
</comment>
<accession>A0A7W6GN32</accession>
<proteinExistence type="inferred from homology"/>
<dbReference type="Pfam" id="PF07963">
    <property type="entry name" value="N_methyl"/>
    <property type="match status" value="1"/>
</dbReference>
<evidence type="ECO:0000256" key="4">
    <source>
        <dbReference type="ARBA" id="ARBA00022475"/>
    </source>
</evidence>
<dbReference type="Gene3D" id="3.10.610.10">
    <property type="entry name" value="GSPII I/J protein-like"/>
    <property type="match status" value="1"/>
</dbReference>
<keyword evidence="8 10" id="KW-1133">Transmembrane helix</keyword>
<evidence type="ECO:0000256" key="10">
    <source>
        <dbReference type="SAM" id="Phobius"/>
    </source>
</evidence>
<evidence type="ECO:0000313" key="12">
    <source>
        <dbReference type="Proteomes" id="UP000552757"/>
    </source>
</evidence>
<dbReference type="RefSeq" id="WP_343052289.1">
    <property type="nucleotide sequence ID" value="NZ_JACIEB010000001.1"/>
</dbReference>
<evidence type="ECO:0000256" key="1">
    <source>
        <dbReference type="ARBA" id="ARBA00004377"/>
    </source>
</evidence>
<evidence type="ECO:0000256" key="7">
    <source>
        <dbReference type="ARBA" id="ARBA00022692"/>
    </source>
</evidence>
<evidence type="ECO:0000256" key="2">
    <source>
        <dbReference type="ARBA" id="ARBA00011084"/>
    </source>
</evidence>
<dbReference type="EMBL" id="JACIEB010000001">
    <property type="protein sequence ID" value="MBB3981092.1"/>
    <property type="molecule type" value="Genomic_DNA"/>
</dbReference>
<dbReference type="PANTHER" id="PTHR39583:SF2">
    <property type="entry name" value="TYPE II SECRETION SYSTEM PROTEIN J"/>
    <property type="match status" value="1"/>
</dbReference>
<keyword evidence="9 10" id="KW-0472">Membrane</keyword>
<evidence type="ECO:0000256" key="6">
    <source>
        <dbReference type="ARBA" id="ARBA00022519"/>
    </source>
</evidence>
<keyword evidence="4" id="KW-1003">Cell membrane</keyword>
<dbReference type="InterPro" id="IPR045584">
    <property type="entry name" value="Pilin-like"/>
</dbReference>
<dbReference type="SUPFAM" id="SSF54523">
    <property type="entry name" value="Pili subunits"/>
    <property type="match status" value="1"/>
</dbReference>
<keyword evidence="6" id="KW-0997">Cell inner membrane</keyword>
<dbReference type="Proteomes" id="UP000552757">
    <property type="component" value="Unassembled WGS sequence"/>
</dbReference>
<gene>
    <name evidence="11" type="ORF">GGR44_000723</name>
</gene>
<evidence type="ECO:0000256" key="3">
    <source>
        <dbReference type="ARBA" id="ARBA00021539"/>
    </source>
</evidence>
<dbReference type="GO" id="GO:0015628">
    <property type="term" value="P:protein secretion by the type II secretion system"/>
    <property type="evidence" value="ECO:0007669"/>
    <property type="project" value="InterPro"/>
</dbReference>
<protein>
    <recommendedName>
        <fullName evidence="3">Type II secretion system protein J</fullName>
    </recommendedName>
</protein>
<dbReference type="GO" id="GO:0005886">
    <property type="term" value="C:plasma membrane"/>
    <property type="evidence" value="ECO:0007669"/>
    <property type="project" value="UniProtKB-SubCell"/>
</dbReference>
<dbReference type="AlphaFoldDB" id="A0A7W6GN32"/>